<proteinExistence type="predicted"/>
<feature type="compositionally biased region" description="Pro residues" evidence="1">
    <location>
        <begin position="242"/>
        <end position="254"/>
    </location>
</feature>
<feature type="compositionally biased region" description="Basic and acidic residues" evidence="1">
    <location>
        <begin position="90"/>
        <end position="110"/>
    </location>
</feature>
<organism evidence="3 4">
    <name type="scientific">Stutzerimonas frequens</name>
    <dbReference type="NCBI Taxonomy" id="2968969"/>
    <lineage>
        <taxon>Bacteria</taxon>
        <taxon>Pseudomonadati</taxon>
        <taxon>Pseudomonadota</taxon>
        <taxon>Gammaproteobacteria</taxon>
        <taxon>Pseudomonadales</taxon>
        <taxon>Pseudomonadaceae</taxon>
        <taxon>Stutzerimonas</taxon>
    </lineage>
</organism>
<evidence type="ECO:0000313" key="4">
    <source>
        <dbReference type="Proteomes" id="UP001164632"/>
    </source>
</evidence>
<name>A0AA47HXH8_9GAMM</name>
<feature type="region of interest" description="Disordered" evidence="1">
    <location>
        <begin position="1"/>
        <end position="20"/>
    </location>
</feature>
<protein>
    <submittedName>
        <fullName evidence="3">Uncharacterized protein</fullName>
    </submittedName>
</protein>
<feature type="region of interest" description="Disordered" evidence="1">
    <location>
        <begin position="233"/>
        <end position="254"/>
    </location>
</feature>
<dbReference type="EMBL" id="CP113257">
    <property type="protein sequence ID" value="WAE51165.1"/>
    <property type="molecule type" value="Genomic_DNA"/>
</dbReference>
<dbReference type="AlphaFoldDB" id="A0AA47HXH8"/>
<sequence length="254" mass="28077">MVAKSKPRIRYSPNKSDSKEKLLEALKNMPPPTNKGGYAPLSLKEAQRNYSEAIEKARQAQVKWIEQFGPPPGWVRADEQVDEGNVQPHTDPKSSADKEAPMSDSVSHSELDAKLETAAARMDLRLAQFDSDMRGIVADLRQETRELVAEMRQDRSEVVGGMRQEISDFRLEIQPLKNMKASIWGSTAVIVGAIFAAVALAFGAFDSGRDTSQALQEMRQQSFETRQLLEQVKAQQAAQPVPQVPPPAAPAPQQ</sequence>
<evidence type="ECO:0000256" key="2">
    <source>
        <dbReference type="SAM" id="Phobius"/>
    </source>
</evidence>
<dbReference type="RefSeq" id="WP_267930784.1">
    <property type="nucleotide sequence ID" value="NZ_CP113257.1"/>
</dbReference>
<feature type="transmembrane region" description="Helical" evidence="2">
    <location>
        <begin position="183"/>
        <end position="205"/>
    </location>
</feature>
<accession>A0AA47HXH8</accession>
<keyword evidence="2" id="KW-0472">Membrane</keyword>
<evidence type="ECO:0000256" key="1">
    <source>
        <dbReference type="SAM" id="MobiDB-lite"/>
    </source>
</evidence>
<keyword evidence="2" id="KW-1133">Transmembrane helix</keyword>
<feature type="region of interest" description="Disordered" evidence="1">
    <location>
        <begin position="84"/>
        <end position="110"/>
    </location>
</feature>
<evidence type="ECO:0000313" key="3">
    <source>
        <dbReference type="EMBL" id="WAE51165.1"/>
    </source>
</evidence>
<dbReference type="Proteomes" id="UP001164632">
    <property type="component" value="Chromosome"/>
</dbReference>
<gene>
    <name evidence="3" type="ORF">OSV15_15970</name>
</gene>
<keyword evidence="2" id="KW-0812">Transmembrane</keyword>
<reference evidence="3" key="1">
    <citation type="submission" date="2022-11" db="EMBL/GenBank/DDBJ databases">
        <title>Genomic of Pseudomonas TF18.</title>
        <authorList>
            <person name="Liu T."/>
        </authorList>
    </citation>
    <scope>NUCLEOTIDE SEQUENCE</scope>
    <source>
        <strain evidence="3">TF18</strain>
    </source>
</reference>